<dbReference type="AlphaFoldDB" id="D1CDG4"/>
<evidence type="ECO:0000313" key="1">
    <source>
        <dbReference type="EMBL" id="ACZ40970.1"/>
    </source>
</evidence>
<dbReference type="Proteomes" id="UP000000323">
    <property type="component" value="Chromosome 1"/>
</dbReference>
<dbReference type="HOGENOM" id="CLU_2756534_0_0_0"/>
<dbReference type="STRING" id="525904.Tter_0047"/>
<organism evidence="1 2">
    <name type="scientific">Thermobaculum terrenum (strain ATCC BAA-798 / CCMEE 7001 / YNP1)</name>
    <dbReference type="NCBI Taxonomy" id="525904"/>
    <lineage>
        <taxon>Bacteria</taxon>
        <taxon>Bacillati</taxon>
        <taxon>Chloroflexota</taxon>
        <taxon>Chloroflexia</taxon>
        <taxon>Candidatus Thermobaculales</taxon>
        <taxon>Candidatus Thermobaculaceae</taxon>
        <taxon>Thermobaculum</taxon>
    </lineage>
</organism>
<dbReference type="EMBL" id="CP001825">
    <property type="protein sequence ID" value="ACZ40970.1"/>
    <property type="molecule type" value="Genomic_DNA"/>
</dbReference>
<evidence type="ECO:0000313" key="2">
    <source>
        <dbReference type="Proteomes" id="UP000000323"/>
    </source>
</evidence>
<protein>
    <submittedName>
        <fullName evidence="1">Uncharacterized protein</fullName>
    </submittedName>
</protein>
<accession>D1CDG4</accession>
<proteinExistence type="predicted"/>
<dbReference type="KEGG" id="ttr:Tter_0047"/>
<name>D1CDG4_THET1</name>
<reference evidence="2" key="1">
    <citation type="journal article" date="2010" name="Stand. Genomic Sci.">
        <title>Complete genome sequence of 'Thermobaculum terrenum' type strain (YNP1).</title>
        <authorList>
            <person name="Kiss H."/>
            <person name="Cleland D."/>
            <person name="Lapidus A."/>
            <person name="Lucas S."/>
            <person name="Glavina Del Rio T."/>
            <person name="Nolan M."/>
            <person name="Tice H."/>
            <person name="Han C."/>
            <person name="Goodwin L."/>
            <person name="Pitluck S."/>
            <person name="Liolios K."/>
            <person name="Ivanova N."/>
            <person name="Mavromatis K."/>
            <person name="Ovchinnikova G."/>
            <person name="Pati A."/>
            <person name="Chen A."/>
            <person name="Palaniappan K."/>
            <person name="Land M."/>
            <person name="Hauser L."/>
            <person name="Chang Y."/>
            <person name="Jeffries C."/>
            <person name="Lu M."/>
            <person name="Brettin T."/>
            <person name="Detter J."/>
            <person name="Goker M."/>
            <person name="Tindall B."/>
            <person name="Beck B."/>
            <person name="McDermott T."/>
            <person name="Woyke T."/>
            <person name="Bristow J."/>
            <person name="Eisen J."/>
            <person name="Markowitz V."/>
            <person name="Hugenholtz P."/>
            <person name="Kyrpides N."/>
            <person name="Klenk H."/>
            <person name="Cheng J."/>
        </authorList>
    </citation>
    <scope>NUCLEOTIDE SEQUENCE [LARGE SCALE GENOMIC DNA]</scope>
    <source>
        <strain evidence="2">ATCC BAA-798 / YNP1</strain>
    </source>
</reference>
<keyword evidence="2" id="KW-1185">Reference proteome</keyword>
<dbReference type="RefSeq" id="WP_012874005.1">
    <property type="nucleotide sequence ID" value="NC_013525.1"/>
</dbReference>
<sequence>MNHSPEDRILEETLSKQKELIEFYKKAIKQSADQECKDLFKSLAKSLDSDMTSVAEEIAKHRMERKLREQ</sequence>
<gene>
    <name evidence="1" type="ordered locus">Tter_0047</name>
</gene>